<dbReference type="GO" id="GO:0008270">
    <property type="term" value="F:zinc ion binding"/>
    <property type="evidence" value="ECO:0007669"/>
    <property type="project" value="TreeGrafter"/>
</dbReference>
<dbReference type="InterPro" id="IPR047967">
    <property type="entry name" value="PolX_PHP"/>
</dbReference>
<reference evidence="2 3" key="1">
    <citation type="submission" date="2021-01" db="EMBL/GenBank/DDBJ databases">
        <title>Whole genome shotgun sequence of Catellatospora chokoriensis NBRC 107358.</title>
        <authorList>
            <person name="Komaki H."/>
            <person name="Tamura T."/>
        </authorList>
    </citation>
    <scope>NUCLEOTIDE SEQUENCE [LARGE SCALE GENOMIC DNA]</scope>
    <source>
        <strain evidence="2 3">NBRC 107358</strain>
    </source>
</reference>
<dbReference type="GO" id="GO:0005829">
    <property type="term" value="C:cytosol"/>
    <property type="evidence" value="ECO:0007669"/>
    <property type="project" value="TreeGrafter"/>
</dbReference>
<evidence type="ECO:0000313" key="2">
    <source>
        <dbReference type="EMBL" id="GIF88790.1"/>
    </source>
</evidence>
<dbReference type="GO" id="GO:0042578">
    <property type="term" value="F:phosphoric ester hydrolase activity"/>
    <property type="evidence" value="ECO:0007669"/>
    <property type="project" value="TreeGrafter"/>
</dbReference>
<evidence type="ECO:0000313" key="3">
    <source>
        <dbReference type="Proteomes" id="UP000619293"/>
    </source>
</evidence>
<dbReference type="InterPro" id="IPR003141">
    <property type="entry name" value="Pol/His_phosphatase_N"/>
</dbReference>
<feature type="domain" description="Polymerase/histidinol phosphatase N-terminal" evidence="1">
    <location>
        <begin position="13"/>
        <end position="94"/>
    </location>
</feature>
<dbReference type="Proteomes" id="UP000619293">
    <property type="component" value="Unassembled WGS sequence"/>
</dbReference>
<dbReference type="SUPFAM" id="SSF89550">
    <property type="entry name" value="PHP domain-like"/>
    <property type="match status" value="1"/>
</dbReference>
<keyword evidence="3" id="KW-1185">Reference proteome</keyword>
<dbReference type="InterPro" id="IPR004013">
    <property type="entry name" value="PHP_dom"/>
</dbReference>
<evidence type="ECO:0000259" key="1">
    <source>
        <dbReference type="SMART" id="SM00481"/>
    </source>
</evidence>
<dbReference type="AlphaFoldDB" id="A0A8J3NS35"/>
<dbReference type="Gene3D" id="3.20.20.140">
    <property type="entry name" value="Metal-dependent hydrolases"/>
    <property type="match status" value="1"/>
</dbReference>
<accession>A0A8J3NS35</accession>
<name>A0A8J3NS35_9ACTN</name>
<dbReference type="PANTHER" id="PTHR36928:SF1">
    <property type="entry name" value="PHOSPHATASE YCDX-RELATED"/>
    <property type="match status" value="1"/>
</dbReference>
<dbReference type="SMART" id="SM00481">
    <property type="entry name" value="POLIIIAc"/>
    <property type="match status" value="1"/>
</dbReference>
<dbReference type="Pfam" id="PF02811">
    <property type="entry name" value="PHP"/>
    <property type="match status" value="1"/>
</dbReference>
<dbReference type="EMBL" id="BONG01000010">
    <property type="protein sequence ID" value="GIF88790.1"/>
    <property type="molecule type" value="Genomic_DNA"/>
</dbReference>
<dbReference type="InterPro" id="IPR016195">
    <property type="entry name" value="Pol/histidinol_Pase-like"/>
</dbReference>
<comment type="caution">
    <text evidence="2">The sequence shown here is derived from an EMBL/GenBank/DDBJ whole genome shotgun (WGS) entry which is preliminary data.</text>
</comment>
<dbReference type="CDD" id="cd07436">
    <property type="entry name" value="PHP_PolX"/>
    <property type="match status" value="1"/>
</dbReference>
<dbReference type="PANTHER" id="PTHR36928">
    <property type="entry name" value="PHOSPHATASE YCDX-RELATED"/>
    <property type="match status" value="1"/>
</dbReference>
<dbReference type="NCBIfam" id="NF005928">
    <property type="entry name" value="PRK07945.1"/>
    <property type="match status" value="1"/>
</dbReference>
<sequence>MSGSGGLRALLRGDCHVHTDWSDGGDTLEAMVAAAAAQGHDYVVLTDHSPRLTIANGLSPQRLRRQLDAVAAVNDALAGTGFRVLTGIEVDITPDGRLDQEPELLARLDVVVGSVHSELRMDRAKMTRRLLTALADPHLDILGHCTGRKLPVATDSRHASRGGAPRRRAPSSFDVDAVFAAAARHGKAVEINSRPDRLDPPSNLLRKAAKVDGLQFAINSDAHAVAQLGWLPNGCARAEAAGITPDRIVNTLPADDLLSWTRSHGQP</sequence>
<organism evidence="2 3">
    <name type="scientific">Catellatospora chokoriensis</name>
    <dbReference type="NCBI Taxonomy" id="310353"/>
    <lineage>
        <taxon>Bacteria</taxon>
        <taxon>Bacillati</taxon>
        <taxon>Actinomycetota</taxon>
        <taxon>Actinomycetes</taxon>
        <taxon>Micromonosporales</taxon>
        <taxon>Micromonosporaceae</taxon>
        <taxon>Catellatospora</taxon>
    </lineage>
</organism>
<proteinExistence type="predicted"/>
<protein>
    <recommendedName>
        <fullName evidence="1">Polymerase/histidinol phosphatase N-terminal domain-containing protein</fullName>
    </recommendedName>
</protein>
<dbReference type="FunFam" id="3.20.20.140:FF:000047">
    <property type="entry name" value="PHP domain-containing protein"/>
    <property type="match status" value="1"/>
</dbReference>
<dbReference type="InterPro" id="IPR050243">
    <property type="entry name" value="PHP_phosphatase"/>
</dbReference>
<gene>
    <name evidence="2" type="ORF">Cch02nite_22340</name>
</gene>